<name>A0A3S8U2G2_9RHOB</name>
<sequence>MAVLMTAEGSGQILAGYSDLFDVVSSELRSAQGFLMHASHPVDGGWRVLEIWDSRQDAAAVFATTIAPHLPERVRPKLNFTRLHDVVQP</sequence>
<gene>
    <name evidence="1" type="ORF">EI545_02185</name>
</gene>
<evidence type="ECO:0000313" key="1">
    <source>
        <dbReference type="EMBL" id="AZL57756.1"/>
    </source>
</evidence>
<dbReference type="EMBL" id="CP034328">
    <property type="protein sequence ID" value="AZL57756.1"/>
    <property type="molecule type" value="Genomic_DNA"/>
</dbReference>
<proteinExistence type="predicted"/>
<dbReference type="AlphaFoldDB" id="A0A3S8U2G2"/>
<keyword evidence="2" id="KW-1185">Reference proteome</keyword>
<organism evidence="1 2">
    <name type="scientific">Tabrizicola piscis</name>
    <dbReference type="NCBI Taxonomy" id="2494374"/>
    <lineage>
        <taxon>Bacteria</taxon>
        <taxon>Pseudomonadati</taxon>
        <taxon>Pseudomonadota</taxon>
        <taxon>Alphaproteobacteria</taxon>
        <taxon>Rhodobacterales</taxon>
        <taxon>Paracoccaceae</taxon>
        <taxon>Tabrizicola</taxon>
    </lineage>
</organism>
<dbReference type="KEGG" id="taw:EI545_02185"/>
<evidence type="ECO:0008006" key="3">
    <source>
        <dbReference type="Google" id="ProtNLM"/>
    </source>
</evidence>
<dbReference type="RefSeq" id="WP_125323957.1">
    <property type="nucleotide sequence ID" value="NZ_CP034328.1"/>
</dbReference>
<evidence type="ECO:0000313" key="2">
    <source>
        <dbReference type="Proteomes" id="UP000282002"/>
    </source>
</evidence>
<reference evidence="1 2" key="1">
    <citation type="submission" date="2018-12" db="EMBL/GenBank/DDBJ databases">
        <title>Complete genome sequencing of Tabrizicola sp. K13M18.</title>
        <authorList>
            <person name="Bae J.-W."/>
        </authorList>
    </citation>
    <scope>NUCLEOTIDE SEQUENCE [LARGE SCALE GENOMIC DNA]</scope>
    <source>
        <strain evidence="1 2">K13M18</strain>
    </source>
</reference>
<dbReference type="Proteomes" id="UP000282002">
    <property type="component" value="Chromosome"/>
</dbReference>
<protein>
    <recommendedName>
        <fullName evidence="3">ABM domain-containing protein</fullName>
    </recommendedName>
</protein>
<accession>A0A3S8U2G2</accession>
<dbReference type="OrthoDB" id="1550900at2"/>